<accession>A0A5B8UL35</accession>
<dbReference type="PANTHER" id="PTHR37692">
    <property type="entry name" value="HYPOTHETICAL MEMBRANE SPANNING PROTEIN"/>
    <property type="match status" value="1"/>
</dbReference>
<feature type="transmembrane region" description="Helical" evidence="1">
    <location>
        <begin position="132"/>
        <end position="157"/>
    </location>
</feature>
<dbReference type="EMBL" id="CP042433">
    <property type="protein sequence ID" value="QEC57377.1"/>
    <property type="molecule type" value="Genomic_DNA"/>
</dbReference>
<dbReference type="Proteomes" id="UP000321204">
    <property type="component" value="Chromosome"/>
</dbReference>
<organism evidence="2 3">
    <name type="scientific">Flavisolibacter ginsenosidimutans</name>
    <dbReference type="NCBI Taxonomy" id="661481"/>
    <lineage>
        <taxon>Bacteria</taxon>
        <taxon>Pseudomonadati</taxon>
        <taxon>Bacteroidota</taxon>
        <taxon>Chitinophagia</taxon>
        <taxon>Chitinophagales</taxon>
        <taxon>Chitinophagaceae</taxon>
        <taxon>Flavisolibacter</taxon>
    </lineage>
</organism>
<proteinExistence type="predicted"/>
<dbReference type="PROSITE" id="PS00018">
    <property type="entry name" value="EF_HAND_1"/>
    <property type="match status" value="1"/>
</dbReference>
<gene>
    <name evidence="2" type="ORF">FSB75_16205</name>
</gene>
<dbReference type="PANTHER" id="PTHR37692:SF1">
    <property type="entry name" value="DUF420 DOMAIN-CONTAINING PROTEIN"/>
    <property type="match status" value="1"/>
</dbReference>
<sequence length="192" mass="21355">MNLTLQKNDRKARMLIVAFSVVIFLAVTVLERVTLNVNLGFDPHVLALVNAVINSIVSVLLLAGLIAAKRGAYQTHKNIMLSAIILSVIFLVTYIAHHLFAGSTLYGDLDKNGKVDAAEIIAAGGMRTVYRILLSTHILLAGISLPFILFTAYRALINENAKHRKLAKITWPLWFYVAVTGPIVYWMISRYY</sequence>
<dbReference type="InterPro" id="IPR007352">
    <property type="entry name" value="DUF420"/>
</dbReference>
<dbReference type="InterPro" id="IPR018247">
    <property type="entry name" value="EF_Hand_1_Ca_BS"/>
</dbReference>
<feature type="transmembrane region" description="Helical" evidence="1">
    <location>
        <begin position="12"/>
        <end position="30"/>
    </location>
</feature>
<dbReference type="OrthoDB" id="9811380at2"/>
<keyword evidence="1" id="KW-0472">Membrane</keyword>
<dbReference type="AlphaFoldDB" id="A0A5B8UL35"/>
<feature type="transmembrane region" description="Helical" evidence="1">
    <location>
        <begin position="79"/>
        <end position="100"/>
    </location>
</feature>
<dbReference type="Pfam" id="PF04238">
    <property type="entry name" value="DUF420"/>
    <property type="match status" value="1"/>
</dbReference>
<evidence type="ECO:0000313" key="3">
    <source>
        <dbReference type="Proteomes" id="UP000321204"/>
    </source>
</evidence>
<dbReference type="RefSeq" id="WP_146789626.1">
    <property type="nucleotide sequence ID" value="NZ_BAABIO010000003.1"/>
</dbReference>
<keyword evidence="1" id="KW-1133">Transmembrane helix</keyword>
<evidence type="ECO:0000313" key="2">
    <source>
        <dbReference type="EMBL" id="QEC57377.1"/>
    </source>
</evidence>
<reference evidence="2 3" key="1">
    <citation type="journal article" date="2015" name="Int. J. Syst. Evol. Microbiol.">
        <title>Flavisolibacter ginsenosidimutans sp. nov., with ginsenoside-converting activity isolated from soil used for cultivating ginseng.</title>
        <authorList>
            <person name="Zhao Y."/>
            <person name="Liu Q."/>
            <person name="Kang M.S."/>
            <person name="Jin F."/>
            <person name="Yu H."/>
            <person name="Im W.T."/>
        </authorList>
    </citation>
    <scope>NUCLEOTIDE SEQUENCE [LARGE SCALE GENOMIC DNA]</scope>
    <source>
        <strain evidence="2 3">Gsoil 636</strain>
    </source>
</reference>
<keyword evidence="3" id="KW-1185">Reference proteome</keyword>
<keyword evidence="1" id="KW-0812">Transmembrane</keyword>
<protein>
    <submittedName>
        <fullName evidence="2">DUF420 domain-containing protein</fullName>
    </submittedName>
</protein>
<feature type="transmembrane region" description="Helical" evidence="1">
    <location>
        <begin position="45"/>
        <end position="67"/>
    </location>
</feature>
<feature type="transmembrane region" description="Helical" evidence="1">
    <location>
        <begin position="169"/>
        <end position="188"/>
    </location>
</feature>
<name>A0A5B8UL35_9BACT</name>
<evidence type="ECO:0000256" key="1">
    <source>
        <dbReference type="SAM" id="Phobius"/>
    </source>
</evidence>
<dbReference type="KEGG" id="fgg:FSB75_16205"/>